<name>A0A0F9LL68_9ZZZZ</name>
<protein>
    <submittedName>
        <fullName evidence="1">Uncharacterized protein</fullName>
    </submittedName>
</protein>
<evidence type="ECO:0000313" key="1">
    <source>
        <dbReference type="EMBL" id="KKM94128.1"/>
    </source>
</evidence>
<organism evidence="1">
    <name type="scientific">marine sediment metagenome</name>
    <dbReference type="NCBI Taxonomy" id="412755"/>
    <lineage>
        <taxon>unclassified sequences</taxon>
        <taxon>metagenomes</taxon>
        <taxon>ecological metagenomes</taxon>
    </lineage>
</organism>
<sequence>MNATETIKNIRKDSRDRRIHDREKVALIQKHKAVIDLLEAGDWSWRIRWYSSWADWEVMAEIHCDNEADVKAAAKLARSVCHSRSEKEFDSFTGTLTYCHVSKDKLIELTVTGGAPLPGCELVTKVTYTEPVRQERFEIICK</sequence>
<proteinExistence type="predicted"/>
<dbReference type="AlphaFoldDB" id="A0A0F9LL68"/>
<comment type="caution">
    <text evidence="1">The sequence shown here is derived from an EMBL/GenBank/DDBJ whole genome shotgun (WGS) entry which is preliminary data.</text>
</comment>
<gene>
    <name evidence="1" type="ORF">LCGC14_1201460</name>
</gene>
<reference evidence="1" key="1">
    <citation type="journal article" date="2015" name="Nature">
        <title>Complex archaea that bridge the gap between prokaryotes and eukaryotes.</title>
        <authorList>
            <person name="Spang A."/>
            <person name="Saw J.H."/>
            <person name="Jorgensen S.L."/>
            <person name="Zaremba-Niedzwiedzka K."/>
            <person name="Martijn J."/>
            <person name="Lind A.E."/>
            <person name="van Eijk R."/>
            <person name="Schleper C."/>
            <person name="Guy L."/>
            <person name="Ettema T.J."/>
        </authorList>
    </citation>
    <scope>NUCLEOTIDE SEQUENCE</scope>
</reference>
<dbReference type="EMBL" id="LAZR01006177">
    <property type="protein sequence ID" value="KKM94128.1"/>
    <property type="molecule type" value="Genomic_DNA"/>
</dbReference>
<accession>A0A0F9LL68</accession>